<dbReference type="SMART" id="SM00385">
    <property type="entry name" value="CYCLIN"/>
    <property type="match status" value="1"/>
</dbReference>
<comment type="caution">
    <text evidence="7">The sequence shown here is derived from an EMBL/GenBank/DDBJ whole genome shotgun (WGS) entry which is preliminary data.</text>
</comment>
<evidence type="ECO:0000256" key="2">
    <source>
        <dbReference type="ARBA" id="ARBA00023127"/>
    </source>
</evidence>
<feature type="domain" description="Cyclin-like" evidence="6">
    <location>
        <begin position="430"/>
        <end position="517"/>
    </location>
</feature>
<dbReference type="PANTHER" id="PTHR10177">
    <property type="entry name" value="CYCLINS"/>
    <property type="match status" value="1"/>
</dbReference>
<evidence type="ECO:0000256" key="5">
    <source>
        <dbReference type="SAM" id="MobiDB-lite"/>
    </source>
</evidence>
<dbReference type="STRING" id="4615.A0A199VGK7"/>
<dbReference type="InterPro" id="IPR004367">
    <property type="entry name" value="Cyclin_C-dom"/>
</dbReference>
<evidence type="ECO:0000256" key="4">
    <source>
        <dbReference type="RuleBase" id="RU000383"/>
    </source>
</evidence>
<evidence type="ECO:0000313" key="7">
    <source>
        <dbReference type="EMBL" id="OAY75915.1"/>
    </source>
</evidence>
<evidence type="ECO:0000259" key="6">
    <source>
        <dbReference type="SMART" id="SM00385"/>
    </source>
</evidence>
<sequence>MVAADPDLVSLRRIVPSTARKLRSKLPRRRRFPILPIIDSASGALGAAAAAESSSSCLCSEISGGGFRRVTRSFSKRQATLRSKESKGDGSRGIGMIPHCYEKEAKRPRREESTANSAPEASVSEISEVLGGIPDGHRAKKGTSTEKAPAISDSSCLDSISNANSARIPKSTADEGCVGGGGSQITLSSAAAPLRDLDLDSDLACSEQFSSSDGDDEERSPSSTCSMMCKEMALSDLEEELFPLCSEGEWSSELSEWSTEGSQPSASFSLFLQFAQQFSSSTPHRKLRSPPGSESEENCSQEFTVNSSSSSLLCDFIGSFFEVMRFEEDDDEESYKRFRSRERKETVMQDYGVVYSSRTDYGHMILEQRLLMVNWMLEVMRFEEDDDEESYKRFRSRERKETVMQDYGVVYSSRTDYGHMILEQRLLMVNWMLEHFRAMELQLETLFLGVGIMDRFLSRGYFKSIRNLQLLGVASITLSTRIEENQPYNSIRQRTFKVGNNIYSRSEVVAMEWVIQEVLDFQCFLPTTHHFLWFYLKAAGADRKVEDLSRYLAVLSLRDHERLSFWPSTVAAGLVILACLATNRDSSCHTVMETHVRTKNDDLPECIK</sequence>
<organism evidence="7 8">
    <name type="scientific">Ananas comosus</name>
    <name type="common">Pineapple</name>
    <name type="synonym">Ananas ananas</name>
    <dbReference type="NCBI Taxonomy" id="4615"/>
    <lineage>
        <taxon>Eukaryota</taxon>
        <taxon>Viridiplantae</taxon>
        <taxon>Streptophyta</taxon>
        <taxon>Embryophyta</taxon>
        <taxon>Tracheophyta</taxon>
        <taxon>Spermatophyta</taxon>
        <taxon>Magnoliopsida</taxon>
        <taxon>Liliopsida</taxon>
        <taxon>Poales</taxon>
        <taxon>Bromeliaceae</taxon>
        <taxon>Bromelioideae</taxon>
        <taxon>Ananas</taxon>
    </lineage>
</organism>
<proteinExistence type="inferred from homology"/>
<keyword evidence="3" id="KW-0131">Cell cycle</keyword>
<dbReference type="PROSITE" id="PS00292">
    <property type="entry name" value="CYCLINS"/>
    <property type="match status" value="1"/>
</dbReference>
<feature type="region of interest" description="Disordered" evidence="5">
    <location>
        <begin position="77"/>
        <end position="155"/>
    </location>
</feature>
<accession>A0A199VGK7</accession>
<dbReference type="InterPro" id="IPR006671">
    <property type="entry name" value="Cyclin_N"/>
</dbReference>
<feature type="non-terminal residue" evidence="7">
    <location>
        <position position="608"/>
    </location>
</feature>
<protein>
    <submittedName>
        <fullName evidence="7">Cyclin-SDS-like</fullName>
    </submittedName>
</protein>
<dbReference type="GO" id="GO:0051301">
    <property type="term" value="P:cell division"/>
    <property type="evidence" value="ECO:0007669"/>
    <property type="project" value="UniProtKB-KW"/>
</dbReference>
<feature type="region of interest" description="Disordered" evidence="5">
    <location>
        <begin position="282"/>
        <end position="301"/>
    </location>
</feature>
<dbReference type="Pfam" id="PF00134">
    <property type="entry name" value="Cyclin_N"/>
    <property type="match status" value="1"/>
</dbReference>
<name>A0A199VGK7_ANACO</name>
<dbReference type="Proteomes" id="UP000092600">
    <property type="component" value="Unassembled WGS sequence"/>
</dbReference>
<dbReference type="SUPFAM" id="SSF47954">
    <property type="entry name" value="Cyclin-like"/>
    <property type="match status" value="2"/>
</dbReference>
<evidence type="ECO:0000313" key="8">
    <source>
        <dbReference type="Proteomes" id="UP000092600"/>
    </source>
</evidence>
<feature type="compositionally biased region" description="Basic and acidic residues" evidence="5">
    <location>
        <begin position="100"/>
        <end position="113"/>
    </location>
</feature>
<dbReference type="InterPro" id="IPR039361">
    <property type="entry name" value="Cyclin"/>
</dbReference>
<dbReference type="CDD" id="cd20537">
    <property type="entry name" value="CYCLIN_CCNO-like_rpt2"/>
    <property type="match status" value="1"/>
</dbReference>
<dbReference type="InterPro" id="IPR048258">
    <property type="entry name" value="Cyclins_cyclin-box"/>
</dbReference>
<dbReference type="Gene3D" id="1.10.472.10">
    <property type="entry name" value="Cyclin-like"/>
    <property type="match status" value="2"/>
</dbReference>
<evidence type="ECO:0000256" key="3">
    <source>
        <dbReference type="ARBA" id="ARBA00023306"/>
    </source>
</evidence>
<gene>
    <name evidence="7" type="ORF">ACMD2_26057</name>
</gene>
<dbReference type="EMBL" id="LSRQ01001969">
    <property type="protein sequence ID" value="OAY75915.1"/>
    <property type="molecule type" value="Genomic_DNA"/>
</dbReference>
<dbReference type="InterPro" id="IPR013763">
    <property type="entry name" value="Cyclin-like_dom"/>
</dbReference>
<keyword evidence="1" id="KW-0132">Cell division</keyword>
<dbReference type="AlphaFoldDB" id="A0A199VGK7"/>
<keyword evidence="2 4" id="KW-0195">Cyclin</keyword>
<evidence type="ECO:0000256" key="1">
    <source>
        <dbReference type="ARBA" id="ARBA00022618"/>
    </source>
</evidence>
<dbReference type="InterPro" id="IPR036915">
    <property type="entry name" value="Cyclin-like_sf"/>
</dbReference>
<dbReference type="Pfam" id="PF02984">
    <property type="entry name" value="Cyclin_C"/>
    <property type="match status" value="1"/>
</dbReference>
<comment type="similarity">
    <text evidence="4">Belongs to the cyclin family.</text>
</comment>
<reference evidence="7 8" key="1">
    <citation type="journal article" date="2016" name="DNA Res.">
        <title>The draft genome of MD-2 pineapple using hybrid error correction of long reads.</title>
        <authorList>
            <person name="Redwan R.M."/>
            <person name="Saidin A."/>
            <person name="Kumar S.V."/>
        </authorList>
    </citation>
    <scope>NUCLEOTIDE SEQUENCE [LARGE SCALE GENOMIC DNA]</scope>
    <source>
        <strain evidence="8">cv. MD2</strain>
        <tissue evidence="7">Leaf</tissue>
    </source>
</reference>